<feature type="domain" description="Reverse transcriptase Ty1/copia-type" evidence="1">
    <location>
        <begin position="3"/>
        <end position="81"/>
    </location>
</feature>
<name>A0AAV3Q7N0_LITER</name>
<dbReference type="PANTHER" id="PTHR11439">
    <property type="entry name" value="GAG-POL-RELATED RETROTRANSPOSON"/>
    <property type="match status" value="1"/>
</dbReference>
<dbReference type="CDD" id="cd09272">
    <property type="entry name" value="RNase_HI_RT_Ty1"/>
    <property type="match status" value="1"/>
</dbReference>
<reference evidence="2 3" key="1">
    <citation type="submission" date="2024-01" db="EMBL/GenBank/DDBJ databases">
        <title>The complete chloroplast genome sequence of Lithospermum erythrorhizon: insights into the phylogenetic relationship among Boraginaceae species and the maternal lineages of purple gromwells.</title>
        <authorList>
            <person name="Okada T."/>
            <person name="Watanabe K."/>
        </authorList>
    </citation>
    <scope>NUCLEOTIDE SEQUENCE [LARGE SCALE GENOMIC DNA]</scope>
</reference>
<keyword evidence="3" id="KW-1185">Reference proteome</keyword>
<dbReference type="Pfam" id="PF07727">
    <property type="entry name" value="RVT_2"/>
    <property type="match status" value="1"/>
</dbReference>
<keyword evidence="2" id="KW-0675">Receptor</keyword>
<dbReference type="InterPro" id="IPR013103">
    <property type="entry name" value="RVT_2"/>
</dbReference>
<evidence type="ECO:0000259" key="1">
    <source>
        <dbReference type="Pfam" id="PF07727"/>
    </source>
</evidence>
<dbReference type="InterPro" id="IPR043502">
    <property type="entry name" value="DNA/RNA_pol_sf"/>
</dbReference>
<comment type="caution">
    <text evidence="2">The sequence shown here is derived from an EMBL/GenBank/DDBJ whole genome shotgun (WGS) entry which is preliminary data.</text>
</comment>
<accession>A0AAV3Q7N0</accession>
<organism evidence="2 3">
    <name type="scientific">Lithospermum erythrorhizon</name>
    <name type="common">Purple gromwell</name>
    <name type="synonym">Lithospermum officinale var. erythrorhizon</name>
    <dbReference type="NCBI Taxonomy" id="34254"/>
    <lineage>
        <taxon>Eukaryota</taxon>
        <taxon>Viridiplantae</taxon>
        <taxon>Streptophyta</taxon>
        <taxon>Embryophyta</taxon>
        <taxon>Tracheophyta</taxon>
        <taxon>Spermatophyta</taxon>
        <taxon>Magnoliopsida</taxon>
        <taxon>eudicotyledons</taxon>
        <taxon>Gunneridae</taxon>
        <taxon>Pentapetalae</taxon>
        <taxon>asterids</taxon>
        <taxon>lamiids</taxon>
        <taxon>Boraginales</taxon>
        <taxon>Boraginaceae</taxon>
        <taxon>Boraginoideae</taxon>
        <taxon>Lithospermeae</taxon>
        <taxon>Lithospermum</taxon>
    </lineage>
</organism>
<evidence type="ECO:0000313" key="2">
    <source>
        <dbReference type="EMBL" id="GAA0159774.1"/>
    </source>
</evidence>
<dbReference type="SUPFAM" id="SSF56672">
    <property type="entry name" value="DNA/RNA polymerases"/>
    <property type="match status" value="1"/>
</dbReference>
<keyword evidence="2" id="KW-0812">Transmembrane</keyword>
<dbReference type="PANTHER" id="PTHR11439:SF450">
    <property type="entry name" value="REVERSE TRANSCRIPTASE TY1_COPIA-TYPE DOMAIN-CONTAINING PROTEIN"/>
    <property type="match status" value="1"/>
</dbReference>
<keyword evidence="2" id="KW-0472">Membrane</keyword>
<dbReference type="AlphaFoldDB" id="A0AAV3Q7N0"/>
<dbReference type="Proteomes" id="UP001454036">
    <property type="component" value="Unassembled WGS sequence"/>
</dbReference>
<protein>
    <submittedName>
        <fullName evidence="2">Transmembrane signal receptor</fullName>
    </submittedName>
</protein>
<sequence length="272" mass="30721">MLVYVDDILVTGNRLSDVNSFIAALSSCFVTRDLGDFKFFLGIEAVKQSNGALLLSQKQYMIDLLKKANMLNCKPVSTPMSTSTSTDEASLADLSFSTSVDPTLYRQLVGSLQYLTLTRPDLSYAVNRVCQHMHAPTAEHFGLVKRILRYVKSTIELDLLITPSRDFTIQAFSDADWADSSSDCRSTGGYVVYLGSNIVSWQSKKQRTHIEIDFHFVREKVARKQLQVQFISTKDQIADVLTKPLSTARFVFFRSKLRLCSRKPFACERSIR</sequence>
<evidence type="ECO:0000313" key="3">
    <source>
        <dbReference type="Proteomes" id="UP001454036"/>
    </source>
</evidence>
<dbReference type="EMBL" id="BAABME010003687">
    <property type="protein sequence ID" value="GAA0159774.1"/>
    <property type="molecule type" value="Genomic_DNA"/>
</dbReference>
<gene>
    <name evidence="2" type="ORF">LIER_16479</name>
</gene>
<proteinExistence type="predicted"/>